<evidence type="ECO:0000313" key="18">
    <source>
        <dbReference type="EMBL" id="KAK0508385.1"/>
    </source>
</evidence>
<evidence type="ECO:0000256" key="6">
    <source>
        <dbReference type="ARBA" id="ARBA00022692"/>
    </source>
</evidence>
<keyword evidence="11" id="KW-0460">Magnesium</keyword>
<dbReference type="GO" id="GO:0005525">
    <property type="term" value="F:GTP binding"/>
    <property type="evidence" value="ECO:0007669"/>
    <property type="project" value="UniProtKB-KW"/>
</dbReference>
<keyword evidence="13" id="KW-1133">Transmembrane helix</keyword>
<evidence type="ECO:0000256" key="12">
    <source>
        <dbReference type="ARBA" id="ARBA00022927"/>
    </source>
</evidence>
<evidence type="ECO:0000256" key="1">
    <source>
        <dbReference type="ARBA" id="ARBA00001946"/>
    </source>
</evidence>
<comment type="caution">
    <text evidence="18">The sequence shown here is derived from an EMBL/GenBank/DDBJ whole genome shotgun (WGS) entry which is preliminary data.</text>
</comment>
<evidence type="ECO:0000256" key="13">
    <source>
        <dbReference type="ARBA" id="ARBA00022989"/>
    </source>
</evidence>
<keyword evidence="15" id="KW-0472">Membrane</keyword>
<protein>
    <recommendedName>
        <fullName evidence="17">AIG1-type G domain-containing protein</fullName>
    </recommendedName>
</protein>
<evidence type="ECO:0000256" key="15">
    <source>
        <dbReference type="ARBA" id="ARBA00023136"/>
    </source>
</evidence>
<evidence type="ECO:0000256" key="7">
    <source>
        <dbReference type="ARBA" id="ARBA00022723"/>
    </source>
</evidence>
<dbReference type="PANTHER" id="PTHR10903">
    <property type="entry name" value="GTPASE, IMAP FAMILY MEMBER-RELATED"/>
    <property type="match status" value="1"/>
</dbReference>
<keyword evidence="7" id="KW-0479">Metal-binding</keyword>
<dbReference type="GO" id="GO:0016020">
    <property type="term" value="C:membrane"/>
    <property type="evidence" value="ECO:0007669"/>
    <property type="project" value="UniProtKB-SubCell"/>
</dbReference>
<comment type="cofactor">
    <cofactor evidence="1">
        <name>Mg(2+)</name>
        <dbReference type="ChEBI" id="CHEBI:18420"/>
    </cofactor>
</comment>
<comment type="subcellular location">
    <subcellularLocation>
        <location evidence="2">Membrane</location>
        <topology evidence="2">Single-pass membrane protein</topology>
    </subcellularLocation>
    <subcellularLocation>
        <location evidence="16">Plastid</location>
        <location evidence="16">Chloroplast outer membrane</location>
    </subcellularLocation>
</comment>
<evidence type="ECO:0000259" key="17">
    <source>
        <dbReference type="Pfam" id="PF04548"/>
    </source>
</evidence>
<sequence length="329" mass="37244">MKKFKSVKDVFKKKDELIEGPEVVIVVVGETGSGKSTLINTITGSSAVKIGSGLGSLTKKVEAVKWQHDGRIFVLVDTPGFDDTELSEEEVFSRIAQFLQLLYEQRILVNGIIYLHPISNIRMRGSSIQMLRLFKQLCGSNGLRNAILVTTMWNRVESKEGLSRQKRLEEDYWKPMIEHGSHTYAYRGSQAEAHEIINQILLNQSTVLQIQRELVDQKRKLLQTEAGQVVDADLASSINRMQERLKQLHNLIDETHQDAPDKLAESEINEDVKEYLSGIKTMEANRARLDDDYAKALHALREKIRALSQVQQISNTDALWAVFGAQQES</sequence>
<evidence type="ECO:0000256" key="11">
    <source>
        <dbReference type="ARBA" id="ARBA00022842"/>
    </source>
</evidence>
<reference evidence="18" key="1">
    <citation type="submission" date="2023-03" db="EMBL/GenBank/DDBJ databases">
        <title>Complete genome of Cladonia borealis.</title>
        <authorList>
            <person name="Park H."/>
        </authorList>
    </citation>
    <scope>NUCLEOTIDE SEQUENCE</scope>
    <source>
        <strain evidence="18">ANT050790</strain>
    </source>
</reference>
<evidence type="ECO:0000256" key="16">
    <source>
        <dbReference type="ARBA" id="ARBA00024013"/>
    </source>
</evidence>
<evidence type="ECO:0000256" key="9">
    <source>
        <dbReference type="ARBA" id="ARBA00022801"/>
    </source>
</evidence>
<keyword evidence="14" id="KW-0342">GTP-binding</keyword>
<gene>
    <name evidence="18" type="ORF">JMJ35_009469</name>
</gene>
<keyword evidence="19" id="KW-1185">Reference proteome</keyword>
<name>A0AA39QUP2_9LECA</name>
<dbReference type="InterPro" id="IPR027417">
    <property type="entry name" value="P-loop_NTPase"/>
</dbReference>
<evidence type="ECO:0000256" key="3">
    <source>
        <dbReference type="ARBA" id="ARBA00022448"/>
    </source>
</evidence>
<evidence type="ECO:0000256" key="8">
    <source>
        <dbReference type="ARBA" id="ARBA00022741"/>
    </source>
</evidence>
<keyword evidence="3" id="KW-0813">Transport</keyword>
<dbReference type="Pfam" id="PF04548">
    <property type="entry name" value="AIG1"/>
    <property type="match status" value="1"/>
</dbReference>
<evidence type="ECO:0000256" key="14">
    <source>
        <dbReference type="ARBA" id="ARBA00023134"/>
    </source>
</evidence>
<keyword evidence="10" id="KW-1002">Plastid outer membrane</keyword>
<dbReference type="GO" id="GO:0046872">
    <property type="term" value="F:metal ion binding"/>
    <property type="evidence" value="ECO:0007669"/>
    <property type="project" value="UniProtKB-KW"/>
</dbReference>
<dbReference type="CDD" id="cd00882">
    <property type="entry name" value="Ras_like_GTPase"/>
    <property type="match status" value="1"/>
</dbReference>
<dbReference type="InterPro" id="IPR045058">
    <property type="entry name" value="GIMA/IAN/Toc"/>
</dbReference>
<accession>A0AA39QUP2</accession>
<keyword evidence="6" id="KW-0812">Transmembrane</keyword>
<dbReference type="InterPro" id="IPR006703">
    <property type="entry name" value="G_AIG1"/>
</dbReference>
<keyword evidence="4" id="KW-0150">Chloroplast</keyword>
<dbReference type="Proteomes" id="UP001166286">
    <property type="component" value="Unassembled WGS sequence"/>
</dbReference>
<dbReference type="PANTHER" id="PTHR10903:SF135">
    <property type="entry name" value="TRANSLOCASE OF CHLOROPLAST 120, CHLOROPLASTIC-RELATED"/>
    <property type="match status" value="1"/>
</dbReference>
<keyword evidence="5" id="KW-0934">Plastid</keyword>
<dbReference type="AlphaFoldDB" id="A0AA39QUP2"/>
<keyword evidence="8" id="KW-0547">Nucleotide-binding</keyword>
<dbReference type="EMBL" id="JAFEKC020000021">
    <property type="protein sequence ID" value="KAK0508385.1"/>
    <property type="molecule type" value="Genomic_DNA"/>
</dbReference>
<keyword evidence="9" id="KW-0378">Hydrolase</keyword>
<feature type="domain" description="AIG1-type G" evidence="17">
    <location>
        <begin position="25"/>
        <end position="160"/>
    </location>
</feature>
<evidence type="ECO:0000256" key="2">
    <source>
        <dbReference type="ARBA" id="ARBA00004167"/>
    </source>
</evidence>
<dbReference type="PROSITE" id="PS00675">
    <property type="entry name" value="SIGMA54_INTERACT_1"/>
    <property type="match status" value="1"/>
</dbReference>
<evidence type="ECO:0000313" key="19">
    <source>
        <dbReference type="Proteomes" id="UP001166286"/>
    </source>
</evidence>
<dbReference type="Gene3D" id="3.40.50.300">
    <property type="entry name" value="P-loop containing nucleotide triphosphate hydrolases"/>
    <property type="match status" value="1"/>
</dbReference>
<evidence type="ECO:0000256" key="4">
    <source>
        <dbReference type="ARBA" id="ARBA00022528"/>
    </source>
</evidence>
<dbReference type="SUPFAM" id="SSF52540">
    <property type="entry name" value="P-loop containing nucleoside triphosphate hydrolases"/>
    <property type="match status" value="1"/>
</dbReference>
<organism evidence="18 19">
    <name type="scientific">Cladonia borealis</name>
    <dbReference type="NCBI Taxonomy" id="184061"/>
    <lineage>
        <taxon>Eukaryota</taxon>
        <taxon>Fungi</taxon>
        <taxon>Dikarya</taxon>
        <taxon>Ascomycota</taxon>
        <taxon>Pezizomycotina</taxon>
        <taxon>Lecanoromycetes</taxon>
        <taxon>OSLEUM clade</taxon>
        <taxon>Lecanoromycetidae</taxon>
        <taxon>Lecanorales</taxon>
        <taxon>Lecanorineae</taxon>
        <taxon>Cladoniaceae</taxon>
        <taxon>Cladonia</taxon>
    </lineage>
</organism>
<evidence type="ECO:0000256" key="10">
    <source>
        <dbReference type="ARBA" id="ARBA00022805"/>
    </source>
</evidence>
<proteinExistence type="predicted"/>
<dbReference type="GO" id="GO:0015031">
    <property type="term" value="P:protein transport"/>
    <property type="evidence" value="ECO:0007669"/>
    <property type="project" value="UniProtKB-KW"/>
</dbReference>
<evidence type="ECO:0000256" key="5">
    <source>
        <dbReference type="ARBA" id="ARBA00022640"/>
    </source>
</evidence>
<dbReference type="GO" id="GO:0016787">
    <property type="term" value="F:hydrolase activity"/>
    <property type="evidence" value="ECO:0007669"/>
    <property type="project" value="UniProtKB-KW"/>
</dbReference>
<dbReference type="InterPro" id="IPR025662">
    <property type="entry name" value="Sigma_54_int_dom_ATP-bd_1"/>
</dbReference>
<keyword evidence="12" id="KW-0653">Protein transport</keyword>